<dbReference type="EMBL" id="JADWYS010000001">
    <property type="protein sequence ID" value="MBG9388378.1"/>
    <property type="molecule type" value="Genomic_DNA"/>
</dbReference>
<keyword evidence="2" id="KW-1185">Reference proteome</keyword>
<gene>
    <name evidence="1" type="ORF">I5803_10125</name>
</gene>
<dbReference type="AlphaFoldDB" id="A0A931H4H0"/>
<evidence type="ECO:0000313" key="1">
    <source>
        <dbReference type="EMBL" id="MBG9388378.1"/>
    </source>
</evidence>
<evidence type="ECO:0000313" key="2">
    <source>
        <dbReference type="Proteomes" id="UP000651050"/>
    </source>
</evidence>
<comment type="caution">
    <text evidence="1">The sequence shown here is derived from an EMBL/GenBank/DDBJ whole genome shotgun (WGS) entry which is preliminary data.</text>
</comment>
<accession>A0A931H4H0</accession>
<dbReference type="RefSeq" id="WP_196986245.1">
    <property type="nucleotide sequence ID" value="NZ_JADWYS010000001.1"/>
</dbReference>
<organism evidence="1 2">
    <name type="scientific">Caenimonas aquaedulcis</name>
    <dbReference type="NCBI Taxonomy" id="2793270"/>
    <lineage>
        <taxon>Bacteria</taxon>
        <taxon>Pseudomonadati</taxon>
        <taxon>Pseudomonadota</taxon>
        <taxon>Betaproteobacteria</taxon>
        <taxon>Burkholderiales</taxon>
        <taxon>Comamonadaceae</taxon>
        <taxon>Caenimonas</taxon>
    </lineage>
</organism>
<name>A0A931H4H0_9BURK</name>
<dbReference type="Proteomes" id="UP000651050">
    <property type="component" value="Unassembled WGS sequence"/>
</dbReference>
<proteinExistence type="predicted"/>
<protein>
    <submittedName>
        <fullName evidence="1">Uncharacterized protein</fullName>
    </submittedName>
</protein>
<sequence length="119" mass="12802">MGFNYINSQAKSHTKAWSDRFTQSADNLFALPANPIERTFVAKSGGALKVAEGEIVHVRRIETGLVVFQGLTPLAAADKPSLALFEMVDSKHGVMRGVVTEVISEANVMIVKVSEGATK</sequence>
<reference evidence="1" key="1">
    <citation type="submission" date="2020-11" db="EMBL/GenBank/DDBJ databases">
        <title>Bacterial whole genome sequence for Caenimonas sp. DR4.4.</title>
        <authorList>
            <person name="Le V."/>
            <person name="Ko S.-R."/>
            <person name="Ahn C.-Y."/>
            <person name="Oh H.-M."/>
        </authorList>
    </citation>
    <scope>NUCLEOTIDE SEQUENCE</scope>
    <source>
        <strain evidence="1">DR4.4</strain>
    </source>
</reference>